<dbReference type="Proteomes" id="UP000015344">
    <property type="component" value="Unassembled WGS sequence"/>
</dbReference>
<organism evidence="4 5">
    <name type="scientific">Paenibacillus alvei TS-15</name>
    <dbReference type="NCBI Taxonomy" id="1117108"/>
    <lineage>
        <taxon>Bacteria</taxon>
        <taxon>Bacillati</taxon>
        <taxon>Bacillota</taxon>
        <taxon>Bacilli</taxon>
        <taxon>Bacillales</taxon>
        <taxon>Paenibacillaceae</taxon>
        <taxon>Paenibacillus</taxon>
    </lineage>
</organism>
<dbReference type="eggNOG" id="COG0657">
    <property type="taxonomic scope" value="Bacteria"/>
</dbReference>
<keyword evidence="1" id="KW-0378">Hydrolase</keyword>
<keyword evidence="2" id="KW-0472">Membrane</keyword>
<evidence type="ECO:0000259" key="3">
    <source>
        <dbReference type="Pfam" id="PF20434"/>
    </source>
</evidence>
<dbReference type="PANTHER" id="PTHR48081">
    <property type="entry name" value="AB HYDROLASE SUPERFAMILY PROTEIN C4A8.06C"/>
    <property type="match status" value="1"/>
</dbReference>
<reference evidence="4 5" key="1">
    <citation type="submission" date="2013-05" db="EMBL/GenBank/DDBJ databases">
        <authorList>
            <person name="Strain E.A."/>
            <person name="Brown E."/>
            <person name="Allard M.W."/>
            <person name="Luo Y.L."/>
        </authorList>
    </citation>
    <scope>NUCLEOTIDE SEQUENCE [LARGE SCALE GENOMIC DNA]</scope>
    <source>
        <strain evidence="4 5">TS-15</strain>
    </source>
</reference>
<dbReference type="Pfam" id="PF20434">
    <property type="entry name" value="BD-FAE"/>
    <property type="match status" value="1"/>
</dbReference>
<comment type="caution">
    <text evidence="4">The sequence shown here is derived from an EMBL/GenBank/DDBJ whole genome shotgun (WGS) entry which is preliminary data.</text>
</comment>
<dbReference type="PANTHER" id="PTHR48081:SF13">
    <property type="entry name" value="ALPHA_BETA HYDROLASE"/>
    <property type="match status" value="1"/>
</dbReference>
<feature type="transmembrane region" description="Helical" evidence="2">
    <location>
        <begin position="25"/>
        <end position="49"/>
    </location>
</feature>
<evidence type="ECO:0000313" key="5">
    <source>
        <dbReference type="Proteomes" id="UP000015344"/>
    </source>
</evidence>
<dbReference type="InterPro" id="IPR049492">
    <property type="entry name" value="BD-FAE-like_dom"/>
</dbReference>
<keyword evidence="2" id="KW-1133">Transmembrane helix</keyword>
<protein>
    <submittedName>
        <fullName evidence="4">Lipase</fullName>
    </submittedName>
</protein>
<dbReference type="AlphaFoldDB" id="S9U284"/>
<evidence type="ECO:0000256" key="2">
    <source>
        <dbReference type="SAM" id="Phobius"/>
    </source>
</evidence>
<dbReference type="PATRIC" id="fig|1117108.3.peg.748"/>
<dbReference type="InterPro" id="IPR029058">
    <property type="entry name" value="AB_hydrolase_fold"/>
</dbReference>
<dbReference type="RefSeq" id="WP_021258280.1">
    <property type="nucleotide sequence ID" value="NZ_ATMT01000012.1"/>
</dbReference>
<dbReference type="EMBL" id="ATMT01000012">
    <property type="protein sequence ID" value="EPY08631.1"/>
    <property type="molecule type" value="Genomic_DNA"/>
</dbReference>
<feature type="transmembrane region" description="Helical" evidence="2">
    <location>
        <begin position="92"/>
        <end position="111"/>
    </location>
</feature>
<accession>S9U284</accession>
<name>S9U284_PAEAL</name>
<gene>
    <name evidence="4" type="ORF">PAALTS15_03617</name>
</gene>
<keyword evidence="2" id="KW-0812">Transmembrane</keyword>
<evidence type="ECO:0000256" key="1">
    <source>
        <dbReference type="ARBA" id="ARBA00022801"/>
    </source>
</evidence>
<feature type="transmembrane region" description="Helical" evidence="2">
    <location>
        <begin position="61"/>
        <end position="85"/>
    </location>
</feature>
<dbReference type="InterPro" id="IPR050300">
    <property type="entry name" value="GDXG_lipolytic_enzyme"/>
</dbReference>
<dbReference type="SUPFAM" id="SSF53474">
    <property type="entry name" value="alpha/beta-Hydrolases"/>
    <property type="match status" value="1"/>
</dbReference>
<feature type="domain" description="BD-FAE-like" evidence="3">
    <location>
        <begin position="172"/>
        <end position="366"/>
    </location>
</feature>
<dbReference type="Gene3D" id="3.40.50.1820">
    <property type="entry name" value="alpha/beta hydrolase"/>
    <property type="match status" value="1"/>
</dbReference>
<proteinExistence type="predicted"/>
<evidence type="ECO:0000313" key="4">
    <source>
        <dbReference type="EMBL" id="EPY08631.1"/>
    </source>
</evidence>
<sequence>MTTNMENSISIQQTKQTTSWRPRGIIQWLLTIVAGIALPLFSMMAYYIFYPSNLFNVTSLLAFFALIQPTFLLITTLIMIGLFILAFWKRALIARVILIPLVLLLIFLNIYPVTSLLSYAKSENVPVSIGSHFSFAGKVSSEPLKDVVYGKTADGTELKLSVWLAKRQPEGTLAPAVVKVHGGGWVEGDQDNNPYWNQWLNELGYTVFDMQYRMPPQAGWKDEVGDVKSALGWVLQHADTYKIDPKKINVMGDSAGGNLVMLAAYSMGSKELPPSTDVPEVPVNAVVNLYGPADMGIFYTNNRSHSYVENVLEQYIGGTPSEYPDRYQILSPITYIQKNSPPTISFIGRKDRIVTEKQIEILDKKLSQHGAAHEFYFLPASDHVFDAHPGSLGTQIARAKVKAFLQKYNS</sequence>
<dbReference type="GO" id="GO:0016787">
    <property type="term" value="F:hydrolase activity"/>
    <property type="evidence" value="ECO:0007669"/>
    <property type="project" value="UniProtKB-KW"/>
</dbReference>